<sequence>MSSSVLFRSEDGTVVLLDLPRSIEESQGEDPGRAQPAVSKSQTAHHTRCLISTEPPHTPFSLPEPKRPRHDALPSAAAQVAQLMARCAVERALGQVRAGHAGPWLLPRALQQPSGRGAGPDGAAEGGCNPGSSRKRKAAALSTATVSGPKEAEAEAEAGEEHFFPPASHYVLGSIEATRQAFVESAPPAFDLIVLDPPWPNRSAARKKGRGRYNLAAGTAEVRRLLSLVPVAAHLAPDGLVAVWVTNKPAFAEVLASLLDEWGLELVGEWAWLKVTSRGEPVFPVESEFRKPWEPLLVARRRGSSRTLPAGWDRRVLIAVPDVHSRKPNLRHLFQGVLQPGFRGLEVFARSLVAGWWSWGDDVLRFQHRSHWALEKTNAGPAMGEERGSIARDLQS</sequence>
<dbReference type="PROSITE" id="PS51143">
    <property type="entry name" value="MT_A70"/>
    <property type="match status" value="1"/>
</dbReference>
<evidence type="ECO:0000313" key="3">
    <source>
        <dbReference type="EMBL" id="EJT74636.1"/>
    </source>
</evidence>
<dbReference type="STRING" id="644352.J3P4N9"/>
<dbReference type="Proteomes" id="UP000006039">
    <property type="component" value="Unassembled WGS sequence"/>
</dbReference>
<dbReference type="RefSeq" id="XP_009224580.1">
    <property type="nucleotide sequence ID" value="XM_009226316.1"/>
</dbReference>
<accession>J3P4N9</accession>
<dbReference type="Gene3D" id="3.40.50.150">
    <property type="entry name" value="Vaccinia Virus protein VP39"/>
    <property type="match status" value="1"/>
</dbReference>
<reference evidence="3" key="3">
    <citation type="submission" date="2010-09" db="EMBL/GenBank/DDBJ databases">
        <title>Annotation of Gaeumannomyces graminis var. tritici R3-111a-1.</title>
        <authorList>
            <consortium name="The Broad Institute Genome Sequencing Platform"/>
            <person name="Ma L.-J."/>
            <person name="Dead R."/>
            <person name="Young S.K."/>
            <person name="Zeng Q."/>
            <person name="Gargeya S."/>
            <person name="Fitzgerald M."/>
            <person name="Haas B."/>
            <person name="Abouelleil A."/>
            <person name="Alvarado L."/>
            <person name="Arachchi H.M."/>
            <person name="Berlin A."/>
            <person name="Brown A."/>
            <person name="Chapman S.B."/>
            <person name="Chen Z."/>
            <person name="Dunbar C."/>
            <person name="Freedman E."/>
            <person name="Gearin G."/>
            <person name="Gellesch M."/>
            <person name="Goldberg J."/>
            <person name="Griggs A."/>
            <person name="Gujja S."/>
            <person name="Heiman D."/>
            <person name="Howarth C."/>
            <person name="Larson L."/>
            <person name="Lui A."/>
            <person name="MacDonald P.J.P."/>
            <person name="Mehta T."/>
            <person name="Montmayeur A."/>
            <person name="Murphy C."/>
            <person name="Neiman D."/>
            <person name="Pearson M."/>
            <person name="Priest M."/>
            <person name="Roberts A."/>
            <person name="Saif S."/>
            <person name="Shea T."/>
            <person name="Shenoy N."/>
            <person name="Sisk P."/>
            <person name="Stolte C."/>
            <person name="Sykes S."/>
            <person name="Yandava C."/>
            <person name="Wortman J."/>
            <person name="Nusbaum C."/>
            <person name="Birren B."/>
        </authorList>
    </citation>
    <scope>NUCLEOTIDE SEQUENCE</scope>
    <source>
        <strain evidence="3">R3-111a-1</strain>
    </source>
</reference>
<reference evidence="3" key="2">
    <citation type="submission" date="2010-07" db="EMBL/GenBank/DDBJ databases">
        <authorList>
            <consortium name="The Broad Institute Genome Sequencing Platform"/>
            <consortium name="Broad Institute Genome Sequencing Center for Infectious Disease"/>
            <person name="Ma L.-J."/>
            <person name="Dead R."/>
            <person name="Young S."/>
            <person name="Zeng Q."/>
            <person name="Koehrsen M."/>
            <person name="Alvarado L."/>
            <person name="Berlin A."/>
            <person name="Chapman S.B."/>
            <person name="Chen Z."/>
            <person name="Freedman E."/>
            <person name="Gellesch M."/>
            <person name="Goldberg J."/>
            <person name="Griggs A."/>
            <person name="Gujja S."/>
            <person name="Heilman E.R."/>
            <person name="Heiman D."/>
            <person name="Hepburn T."/>
            <person name="Howarth C."/>
            <person name="Jen D."/>
            <person name="Larson L."/>
            <person name="Mehta T."/>
            <person name="Neiman D."/>
            <person name="Pearson M."/>
            <person name="Roberts A."/>
            <person name="Saif S."/>
            <person name="Shea T."/>
            <person name="Shenoy N."/>
            <person name="Sisk P."/>
            <person name="Stolte C."/>
            <person name="Sykes S."/>
            <person name="Walk T."/>
            <person name="White J."/>
            <person name="Yandava C."/>
            <person name="Haas B."/>
            <person name="Nusbaum C."/>
            <person name="Birren B."/>
        </authorList>
    </citation>
    <scope>NUCLEOTIDE SEQUENCE</scope>
    <source>
        <strain evidence="3">R3-111a-1</strain>
    </source>
</reference>
<keyword evidence="5" id="KW-1185">Reference proteome</keyword>
<dbReference type="GO" id="GO:0008168">
    <property type="term" value="F:methyltransferase activity"/>
    <property type="evidence" value="ECO:0007669"/>
    <property type="project" value="InterPro"/>
</dbReference>
<dbReference type="AlphaFoldDB" id="J3P4N9"/>
<gene>
    <name evidence="4" type="primary">20348934</name>
    <name evidence="3" type="ORF">GGTG_08476</name>
</gene>
<reference evidence="4" key="5">
    <citation type="submission" date="2018-04" db="UniProtKB">
        <authorList>
            <consortium name="EnsemblFungi"/>
        </authorList>
    </citation>
    <scope>IDENTIFICATION</scope>
    <source>
        <strain evidence="4">R3-111a-1</strain>
    </source>
</reference>
<evidence type="ECO:0000256" key="1">
    <source>
        <dbReference type="PROSITE-ProRule" id="PRU00489"/>
    </source>
</evidence>
<dbReference type="SUPFAM" id="SSF53335">
    <property type="entry name" value="S-adenosyl-L-methionine-dependent methyltransferases"/>
    <property type="match status" value="1"/>
</dbReference>
<dbReference type="GO" id="GO:0032259">
    <property type="term" value="P:methylation"/>
    <property type="evidence" value="ECO:0007669"/>
    <property type="project" value="InterPro"/>
</dbReference>
<dbReference type="SMR" id="J3P4N9"/>
<dbReference type="PANTHER" id="PTHR12829">
    <property type="entry name" value="N6-ADENOSINE-METHYLTRANSFERASE"/>
    <property type="match status" value="1"/>
</dbReference>
<dbReference type="InterPro" id="IPR007757">
    <property type="entry name" value="MT-A70-like"/>
</dbReference>
<dbReference type="PROSITE" id="PS00092">
    <property type="entry name" value="N6_MTASE"/>
    <property type="match status" value="1"/>
</dbReference>
<dbReference type="GO" id="GO:0003676">
    <property type="term" value="F:nucleic acid binding"/>
    <property type="evidence" value="ECO:0007669"/>
    <property type="project" value="InterPro"/>
</dbReference>
<dbReference type="InterPro" id="IPR002052">
    <property type="entry name" value="DNA_methylase_N6_adenine_CS"/>
</dbReference>
<dbReference type="PANTHER" id="PTHR12829:SF4">
    <property type="entry name" value="N(6)-ADENINE-SPECIFIC METHYLTRANSFERASE METTL4"/>
    <property type="match status" value="1"/>
</dbReference>
<dbReference type="GO" id="GO:0005634">
    <property type="term" value="C:nucleus"/>
    <property type="evidence" value="ECO:0007669"/>
    <property type="project" value="TreeGrafter"/>
</dbReference>
<organism evidence="3">
    <name type="scientific">Gaeumannomyces tritici (strain R3-111a-1)</name>
    <name type="common">Wheat and barley take-all root rot fungus</name>
    <name type="synonym">Gaeumannomyces graminis var. tritici</name>
    <dbReference type="NCBI Taxonomy" id="644352"/>
    <lineage>
        <taxon>Eukaryota</taxon>
        <taxon>Fungi</taxon>
        <taxon>Dikarya</taxon>
        <taxon>Ascomycota</taxon>
        <taxon>Pezizomycotina</taxon>
        <taxon>Sordariomycetes</taxon>
        <taxon>Sordariomycetidae</taxon>
        <taxon>Magnaporthales</taxon>
        <taxon>Magnaporthaceae</taxon>
        <taxon>Gaeumannomyces</taxon>
    </lineage>
</organism>
<dbReference type="VEuPathDB" id="FungiDB:GGTG_08476"/>
<dbReference type="InterPro" id="IPR029063">
    <property type="entry name" value="SAM-dependent_MTases_sf"/>
</dbReference>
<dbReference type="eggNOG" id="KOG2356">
    <property type="taxonomic scope" value="Eukaryota"/>
</dbReference>
<reference evidence="4" key="4">
    <citation type="journal article" date="2015" name="G3 (Bethesda)">
        <title>Genome sequences of three phytopathogenic species of the Magnaporthaceae family of fungi.</title>
        <authorList>
            <person name="Okagaki L.H."/>
            <person name="Nunes C.C."/>
            <person name="Sailsbery J."/>
            <person name="Clay B."/>
            <person name="Brown D."/>
            <person name="John T."/>
            <person name="Oh Y."/>
            <person name="Young N."/>
            <person name="Fitzgerald M."/>
            <person name="Haas B.J."/>
            <person name="Zeng Q."/>
            <person name="Young S."/>
            <person name="Adiconis X."/>
            <person name="Fan L."/>
            <person name="Levin J.Z."/>
            <person name="Mitchell T.K."/>
            <person name="Okubara P.A."/>
            <person name="Farman M.L."/>
            <person name="Kohn L.M."/>
            <person name="Birren B."/>
            <person name="Ma L.-J."/>
            <person name="Dean R.A."/>
        </authorList>
    </citation>
    <scope>NUCLEOTIDE SEQUENCE</scope>
    <source>
        <strain evidence="4">R3-111a-1</strain>
    </source>
</reference>
<feature type="region of interest" description="Disordered" evidence="2">
    <location>
        <begin position="107"/>
        <end position="135"/>
    </location>
</feature>
<evidence type="ECO:0000313" key="5">
    <source>
        <dbReference type="Proteomes" id="UP000006039"/>
    </source>
</evidence>
<dbReference type="OrthoDB" id="61116at2759"/>
<reference evidence="5" key="1">
    <citation type="submission" date="2010-07" db="EMBL/GenBank/DDBJ databases">
        <title>The genome sequence of Gaeumannomyces graminis var. tritici strain R3-111a-1.</title>
        <authorList>
            <consortium name="The Broad Institute Genome Sequencing Platform"/>
            <person name="Ma L.-J."/>
            <person name="Dead R."/>
            <person name="Young S."/>
            <person name="Zeng Q."/>
            <person name="Koehrsen M."/>
            <person name="Alvarado L."/>
            <person name="Berlin A."/>
            <person name="Chapman S.B."/>
            <person name="Chen Z."/>
            <person name="Freedman E."/>
            <person name="Gellesch M."/>
            <person name="Goldberg J."/>
            <person name="Griggs A."/>
            <person name="Gujja S."/>
            <person name="Heilman E.R."/>
            <person name="Heiman D."/>
            <person name="Hepburn T."/>
            <person name="Howarth C."/>
            <person name="Jen D."/>
            <person name="Larson L."/>
            <person name="Mehta T."/>
            <person name="Neiman D."/>
            <person name="Pearson M."/>
            <person name="Roberts A."/>
            <person name="Saif S."/>
            <person name="Shea T."/>
            <person name="Shenoy N."/>
            <person name="Sisk P."/>
            <person name="Stolte C."/>
            <person name="Sykes S."/>
            <person name="Walk T."/>
            <person name="White J."/>
            <person name="Yandava C."/>
            <person name="Haas B."/>
            <person name="Nusbaum C."/>
            <person name="Birren B."/>
        </authorList>
    </citation>
    <scope>NUCLEOTIDE SEQUENCE [LARGE SCALE GENOMIC DNA]</scope>
    <source>
        <strain evidence="5">R3-111a-1</strain>
    </source>
</reference>
<dbReference type="EnsemblFungi" id="EJT74636">
    <property type="protein sequence ID" value="EJT74636"/>
    <property type="gene ID" value="GGTG_08476"/>
</dbReference>
<name>J3P4N9_GAET3</name>
<evidence type="ECO:0000256" key="2">
    <source>
        <dbReference type="SAM" id="MobiDB-lite"/>
    </source>
</evidence>
<dbReference type="EMBL" id="GL385398">
    <property type="protein sequence ID" value="EJT74636.1"/>
    <property type="molecule type" value="Genomic_DNA"/>
</dbReference>
<dbReference type="HOGENOM" id="CLU_027091_4_0_1"/>
<dbReference type="Pfam" id="PF05063">
    <property type="entry name" value="MT-A70"/>
    <property type="match status" value="1"/>
</dbReference>
<evidence type="ECO:0000313" key="4">
    <source>
        <dbReference type="EnsemblFungi" id="EJT74636"/>
    </source>
</evidence>
<proteinExistence type="inferred from homology"/>
<evidence type="ECO:0008006" key="6">
    <source>
        <dbReference type="Google" id="ProtNLM"/>
    </source>
</evidence>
<comment type="similarity">
    <text evidence="1">Belongs to the MT-A70-like family.</text>
</comment>
<dbReference type="GeneID" id="20348934"/>
<feature type="region of interest" description="Disordered" evidence="2">
    <location>
        <begin position="20"/>
        <end position="73"/>
    </location>
</feature>
<protein>
    <recommendedName>
        <fullName evidence="6">MT-A70 family protein</fullName>
    </recommendedName>
</protein>
<feature type="compositionally biased region" description="Gly residues" evidence="2">
    <location>
        <begin position="116"/>
        <end position="129"/>
    </location>
</feature>